<evidence type="ECO:0000313" key="13">
    <source>
        <dbReference type="Proteomes" id="UP001220010"/>
    </source>
</evidence>
<feature type="binding site" evidence="11">
    <location>
        <position position="197"/>
    </location>
    <ligand>
        <name>Zn(2+)</name>
        <dbReference type="ChEBI" id="CHEBI:29105"/>
    </ligand>
</feature>
<comment type="cofactor">
    <cofactor evidence="11">
        <name>Zn(2+)</name>
        <dbReference type="ChEBI" id="CHEBI:29105"/>
    </cofactor>
    <text evidence="11">Binds 1 zinc ion per subunit.</text>
</comment>
<accession>A0ABT5X7W1</accession>
<evidence type="ECO:0000313" key="12">
    <source>
        <dbReference type="EMBL" id="MDF0590743.1"/>
    </source>
</evidence>
<comment type="catalytic activity">
    <reaction evidence="10 11">
        <text>7-carboxy-7-carbaguanine + NH4(+) + 2 ATP = 7-cyano-7-carbaguanine + 2 AMP + 2 diphosphate + 2 H(+)</text>
        <dbReference type="Rhea" id="RHEA:27982"/>
        <dbReference type="ChEBI" id="CHEBI:15378"/>
        <dbReference type="ChEBI" id="CHEBI:28938"/>
        <dbReference type="ChEBI" id="CHEBI:30616"/>
        <dbReference type="ChEBI" id="CHEBI:33019"/>
        <dbReference type="ChEBI" id="CHEBI:45075"/>
        <dbReference type="ChEBI" id="CHEBI:61036"/>
        <dbReference type="ChEBI" id="CHEBI:456215"/>
        <dbReference type="EC" id="6.3.4.20"/>
    </reaction>
</comment>
<dbReference type="PANTHER" id="PTHR42914">
    <property type="entry name" value="7-CYANO-7-DEAZAGUANINE SYNTHASE"/>
    <property type="match status" value="1"/>
</dbReference>
<comment type="caution">
    <text evidence="12">The sequence shown here is derived from an EMBL/GenBank/DDBJ whole genome shotgun (WGS) entry which is preliminary data.</text>
</comment>
<evidence type="ECO:0000256" key="10">
    <source>
        <dbReference type="ARBA" id="ARBA00047890"/>
    </source>
</evidence>
<dbReference type="EMBL" id="JARFPK010000018">
    <property type="protein sequence ID" value="MDF0590743.1"/>
    <property type="molecule type" value="Genomic_DNA"/>
</dbReference>
<evidence type="ECO:0000256" key="5">
    <source>
        <dbReference type="ARBA" id="ARBA00022833"/>
    </source>
</evidence>
<keyword evidence="3 11" id="KW-0479">Metal-binding</keyword>
<keyword evidence="13" id="KW-1185">Reference proteome</keyword>
<keyword evidence="2 11" id="KW-0436">Ligase</keyword>
<comment type="similarity">
    <text evidence="8 11">Belongs to the QueC family.</text>
</comment>
<keyword evidence="6 11" id="KW-0067">ATP-binding</keyword>
<evidence type="ECO:0000256" key="4">
    <source>
        <dbReference type="ARBA" id="ARBA00022741"/>
    </source>
</evidence>
<dbReference type="InterPro" id="IPR018317">
    <property type="entry name" value="QueC"/>
</dbReference>
<feature type="binding site" evidence="11">
    <location>
        <position position="208"/>
    </location>
    <ligand>
        <name>Zn(2+)</name>
        <dbReference type="ChEBI" id="CHEBI:29105"/>
    </ligand>
</feature>
<dbReference type="NCBIfam" id="TIGR00364">
    <property type="entry name" value="7-cyano-7-deazaguanine synthase QueC"/>
    <property type="match status" value="1"/>
</dbReference>
<dbReference type="GO" id="GO:0016874">
    <property type="term" value="F:ligase activity"/>
    <property type="evidence" value="ECO:0007669"/>
    <property type="project" value="UniProtKB-KW"/>
</dbReference>
<dbReference type="Gene3D" id="3.40.50.620">
    <property type="entry name" value="HUPs"/>
    <property type="match status" value="1"/>
</dbReference>
<comment type="function">
    <text evidence="7 11">Catalyzes the ATP-dependent conversion of 7-carboxy-7-deazaguanine (CDG) to 7-cyano-7-deazaguanine (preQ(0)).</text>
</comment>
<name>A0ABT5X7W1_9EURY</name>
<evidence type="ECO:0000256" key="2">
    <source>
        <dbReference type="ARBA" id="ARBA00022598"/>
    </source>
</evidence>
<evidence type="ECO:0000256" key="1">
    <source>
        <dbReference type="ARBA" id="ARBA00005061"/>
    </source>
</evidence>
<protein>
    <recommendedName>
        <fullName evidence="9 11">7-cyano-7-deazaguanine synthase</fullName>
        <ecNumber evidence="9 11">6.3.4.20</ecNumber>
    </recommendedName>
    <alternativeName>
        <fullName evidence="11">7-cyano-7-carbaguanine synthase</fullName>
    </alternativeName>
    <alternativeName>
        <fullName evidence="11">Archaeosine biosynthesis protein QueC</fullName>
    </alternativeName>
    <alternativeName>
        <fullName evidence="11">PreQ(0) synthase</fullName>
    </alternativeName>
</protein>
<dbReference type="HAMAP" id="MF_01633">
    <property type="entry name" value="QueC"/>
    <property type="match status" value="1"/>
</dbReference>
<evidence type="ECO:0000256" key="9">
    <source>
        <dbReference type="ARBA" id="ARBA00039149"/>
    </source>
</evidence>
<evidence type="ECO:0000256" key="11">
    <source>
        <dbReference type="HAMAP-Rule" id="MF_01633"/>
    </source>
</evidence>
<keyword evidence="5 11" id="KW-0862">Zinc</keyword>
<reference evidence="12 13" key="1">
    <citation type="submission" date="2023-03" db="EMBL/GenBank/DDBJ databases">
        <title>WGS of Methanotrichaceae archaeon Mx.</title>
        <authorList>
            <person name="Sorokin D.Y."/>
            <person name="Merkel A.Y."/>
        </authorList>
    </citation>
    <scope>NUCLEOTIDE SEQUENCE [LARGE SCALE GENOMIC DNA]</scope>
    <source>
        <strain evidence="12 13">Mx</strain>
    </source>
</reference>
<dbReference type="CDD" id="cd01995">
    <property type="entry name" value="QueC-like"/>
    <property type="match status" value="1"/>
</dbReference>
<dbReference type="InterPro" id="IPR014729">
    <property type="entry name" value="Rossmann-like_a/b/a_fold"/>
</dbReference>
<dbReference type="PANTHER" id="PTHR42914:SF1">
    <property type="entry name" value="7-CYANO-7-DEAZAGUANINE SYNTHASE"/>
    <property type="match status" value="1"/>
</dbReference>
<gene>
    <name evidence="11 12" type="primary">queC</name>
    <name evidence="12" type="ORF">P0O15_06105</name>
</gene>
<sequence>MGDDRMSPRAVCLCSGGLDSTVAAAKALDEGFDISIIHVLYGQKAEVREKRAIEEIAKALGTSKVRFARTDLFYDHAPLTTVGAPIPSGDEVEIRGPKPTPSTWVYCRNLVFGSMAAAYAEEIGAERIYVGFNAEEGESYPDNRPEFVDRFNQLLEKSVASFSLPPRIEAPLLHLYKPAIVRMGAELRAPMALTWSCYREGIVHCGECESCQHRSRGFVEAGIDDPTAYR</sequence>
<dbReference type="EC" id="6.3.4.20" evidence="9 11"/>
<dbReference type="SUPFAM" id="SSF52402">
    <property type="entry name" value="Adenine nucleotide alpha hydrolases-like"/>
    <property type="match status" value="1"/>
</dbReference>
<dbReference type="Pfam" id="PF06508">
    <property type="entry name" value="QueC"/>
    <property type="match status" value="1"/>
</dbReference>
<evidence type="ECO:0000256" key="3">
    <source>
        <dbReference type="ARBA" id="ARBA00022723"/>
    </source>
</evidence>
<evidence type="ECO:0000256" key="6">
    <source>
        <dbReference type="ARBA" id="ARBA00022840"/>
    </source>
</evidence>
<dbReference type="Proteomes" id="UP001220010">
    <property type="component" value="Unassembled WGS sequence"/>
</dbReference>
<comment type="pathway">
    <text evidence="1 11">Purine metabolism; 7-cyano-7-deazaguanine biosynthesis.</text>
</comment>
<organism evidence="12 13">
    <name type="scientific">Candidatus Methanocrinis natronophilus</name>
    <dbReference type="NCBI Taxonomy" id="3033396"/>
    <lineage>
        <taxon>Archaea</taxon>
        <taxon>Methanobacteriati</taxon>
        <taxon>Methanobacteriota</taxon>
        <taxon>Stenosarchaea group</taxon>
        <taxon>Methanomicrobia</taxon>
        <taxon>Methanotrichales</taxon>
        <taxon>Methanotrichaceae</taxon>
        <taxon>Methanocrinis</taxon>
    </lineage>
</organism>
<evidence type="ECO:0000256" key="7">
    <source>
        <dbReference type="ARBA" id="ARBA00037768"/>
    </source>
</evidence>
<feature type="binding site" evidence="11">
    <location>
        <position position="205"/>
    </location>
    <ligand>
        <name>Zn(2+)</name>
        <dbReference type="ChEBI" id="CHEBI:29105"/>
    </ligand>
</feature>
<dbReference type="RefSeq" id="WP_316966488.1">
    <property type="nucleotide sequence ID" value="NZ_JARFPK010000018.1"/>
</dbReference>
<keyword evidence="4 11" id="KW-0547">Nucleotide-binding</keyword>
<dbReference type="PIRSF" id="PIRSF006293">
    <property type="entry name" value="ExsB"/>
    <property type="match status" value="1"/>
</dbReference>
<feature type="binding site" evidence="11">
    <location>
        <begin position="14"/>
        <end position="24"/>
    </location>
    <ligand>
        <name>ATP</name>
        <dbReference type="ChEBI" id="CHEBI:30616"/>
    </ligand>
</feature>
<evidence type="ECO:0000256" key="8">
    <source>
        <dbReference type="ARBA" id="ARBA00037993"/>
    </source>
</evidence>
<proteinExistence type="inferred from homology"/>
<feature type="binding site" evidence="11">
    <location>
        <position position="211"/>
    </location>
    <ligand>
        <name>Zn(2+)</name>
        <dbReference type="ChEBI" id="CHEBI:29105"/>
    </ligand>
</feature>